<reference evidence="1" key="1">
    <citation type="submission" date="2021-01" db="EMBL/GenBank/DDBJ databases">
        <authorList>
            <person name="Corre E."/>
            <person name="Pelletier E."/>
            <person name="Niang G."/>
            <person name="Scheremetjew M."/>
            <person name="Finn R."/>
            <person name="Kale V."/>
            <person name="Holt S."/>
            <person name="Cochrane G."/>
            <person name="Meng A."/>
            <person name="Brown T."/>
            <person name="Cohen L."/>
        </authorList>
    </citation>
    <scope>NUCLEOTIDE SEQUENCE</scope>
    <source>
        <strain evidence="1">CCCM811</strain>
    </source>
</reference>
<organism evidence="1">
    <name type="scientific">Lotharella globosa</name>
    <dbReference type="NCBI Taxonomy" id="91324"/>
    <lineage>
        <taxon>Eukaryota</taxon>
        <taxon>Sar</taxon>
        <taxon>Rhizaria</taxon>
        <taxon>Cercozoa</taxon>
        <taxon>Chlorarachniophyceae</taxon>
        <taxon>Lotharella</taxon>
    </lineage>
</organism>
<accession>A0A7S3YFV8</accession>
<dbReference type="EMBL" id="HBIV01005893">
    <property type="protein sequence ID" value="CAE0650386.1"/>
    <property type="molecule type" value="Transcribed_RNA"/>
</dbReference>
<proteinExistence type="predicted"/>
<dbReference type="AlphaFoldDB" id="A0A7S3YFV8"/>
<gene>
    <name evidence="1" type="ORF">LGLO00237_LOCUS4249</name>
</gene>
<protein>
    <submittedName>
        <fullName evidence="1">Uncharacterized protein</fullName>
    </submittedName>
</protein>
<sequence length="111" mass="12752">MMIKSIAFSGVNKRTVPQGTKVQLVKKTQDAEDMQGDDRLVFAENFLRDDMKKAVEKIRDLNENPEMYNQVISQPLVTGEDAEESFFHPLRISRSFRIVLEDLESFAAKDD</sequence>
<name>A0A7S3YFV8_9EUKA</name>
<evidence type="ECO:0000313" key="1">
    <source>
        <dbReference type="EMBL" id="CAE0650386.1"/>
    </source>
</evidence>